<dbReference type="AlphaFoldDB" id="A0A0A8YH23"/>
<reference evidence="2" key="1">
    <citation type="submission" date="2014-09" db="EMBL/GenBank/DDBJ databases">
        <authorList>
            <person name="Magalhaes I.L.F."/>
            <person name="Oliveira U."/>
            <person name="Santos F.R."/>
            <person name="Vidigal T.H.D.A."/>
            <person name="Brescovit A.D."/>
            <person name="Santos A.J."/>
        </authorList>
    </citation>
    <scope>NUCLEOTIDE SEQUENCE</scope>
    <source>
        <tissue evidence="2">Shoot tissue taken approximately 20 cm above the soil surface</tissue>
    </source>
</reference>
<feature type="region of interest" description="Disordered" evidence="1">
    <location>
        <begin position="21"/>
        <end position="41"/>
    </location>
</feature>
<name>A0A0A8YH23_ARUDO</name>
<reference evidence="2" key="2">
    <citation type="journal article" date="2015" name="Data Brief">
        <title>Shoot transcriptome of the giant reed, Arundo donax.</title>
        <authorList>
            <person name="Barrero R.A."/>
            <person name="Guerrero F.D."/>
            <person name="Moolhuijzen P."/>
            <person name="Goolsby J.A."/>
            <person name="Tidwell J."/>
            <person name="Bellgard S.E."/>
            <person name="Bellgard M.I."/>
        </authorList>
    </citation>
    <scope>NUCLEOTIDE SEQUENCE</scope>
    <source>
        <tissue evidence="2">Shoot tissue taken approximately 20 cm above the soil surface</tissue>
    </source>
</reference>
<evidence type="ECO:0000256" key="1">
    <source>
        <dbReference type="SAM" id="MobiDB-lite"/>
    </source>
</evidence>
<proteinExistence type="predicted"/>
<evidence type="ECO:0000313" key="2">
    <source>
        <dbReference type="EMBL" id="JAD25684.1"/>
    </source>
</evidence>
<sequence>MGSAEGQVLCVACLPQPMLDGGSPHASRTAASESLPALRPT</sequence>
<organism evidence="2">
    <name type="scientific">Arundo donax</name>
    <name type="common">Giant reed</name>
    <name type="synonym">Donax arundinaceus</name>
    <dbReference type="NCBI Taxonomy" id="35708"/>
    <lineage>
        <taxon>Eukaryota</taxon>
        <taxon>Viridiplantae</taxon>
        <taxon>Streptophyta</taxon>
        <taxon>Embryophyta</taxon>
        <taxon>Tracheophyta</taxon>
        <taxon>Spermatophyta</taxon>
        <taxon>Magnoliopsida</taxon>
        <taxon>Liliopsida</taxon>
        <taxon>Poales</taxon>
        <taxon>Poaceae</taxon>
        <taxon>PACMAD clade</taxon>
        <taxon>Arundinoideae</taxon>
        <taxon>Arundineae</taxon>
        <taxon>Arundo</taxon>
    </lineage>
</organism>
<accession>A0A0A8YH23</accession>
<protein>
    <submittedName>
        <fullName evidence="2">Uncharacterized protein</fullName>
    </submittedName>
</protein>
<dbReference type="EMBL" id="GBRH01272211">
    <property type="protein sequence ID" value="JAD25684.1"/>
    <property type="molecule type" value="Transcribed_RNA"/>
</dbReference>